<feature type="transmembrane region" description="Helical" evidence="3">
    <location>
        <begin position="900"/>
        <end position="920"/>
    </location>
</feature>
<dbReference type="Gene3D" id="1.20.1640.10">
    <property type="entry name" value="Multidrug efflux transporter AcrB transmembrane domain"/>
    <property type="match status" value="3"/>
</dbReference>
<dbReference type="GO" id="GO:0005886">
    <property type="term" value="C:plasma membrane"/>
    <property type="evidence" value="ECO:0007669"/>
    <property type="project" value="TreeGrafter"/>
</dbReference>
<evidence type="ECO:0000256" key="3">
    <source>
        <dbReference type="SAM" id="Phobius"/>
    </source>
</evidence>
<gene>
    <name evidence="4" type="ORF">JOD01_002706</name>
</gene>
<feature type="transmembrane region" description="Helical" evidence="3">
    <location>
        <begin position="455"/>
        <end position="477"/>
    </location>
</feature>
<feature type="transmembrane region" description="Helical" evidence="3">
    <location>
        <begin position="329"/>
        <end position="348"/>
    </location>
</feature>
<keyword evidence="5" id="KW-1185">Reference proteome</keyword>
<dbReference type="SUPFAM" id="SSF82866">
    <property type="entry name" value="Multidrug efflux transporter AcrB transmembrane domain"/>
    <property type="match status" value="1"/>
</dbReference>
<feature type="coiled-coil region" evidence="1">
    <location>
        <begin position="562"/>
        <end position="592"/>
    </location>
</feature>
<keyword evidence="3" id="KW-1133">Transmembrane helix</keyword>
<feature type="transmembrane region" description="Helical" evidence="3">
    <location>
        <begin position="872"/>
        <end position="894"/>
    </location>
</feature>
<feature type="transmembrane region" description="Helical" evidence="3">
    <location>
        <begin position="381"/>
        <end position="402"/>
    </location>
</feature>
<sequence>MIRKCVGSGSFLNLLVALIVVIGFAAVARVDLQNYPAEETPVYLIHAVAPGMPADYIDEKVRKPLEQAIRQLGEFEHLSTLSRDGQAELTVQRSTPFPGDYGQRLDKKLAEIAPALPGGRESVRWEQVPYGDRQIAYLLLQGNDLQTAWDAAAHTVRETLQQIPGVARVELEQGAVQQRVEVLLQPAKLKQYGLTPEEVSEQLQRQHATARIGEIGTDDEKTSLQWTSQPNSPQEWGNSLIATREGYVALKQIAIVQDKRASRGETVSLYQGEPFVGVRVYAEEHGQEPKIRNAVRTAVDLLNEQANGTFRLIRFPDEQLALASTLQNAFWLVGLAVSCAAFCVGWRFRQLAAGLLFGGAVGLALLALLGGIWLGGIAINIATLGALLFFAVWFVGAGTALFHQLTQLADWNLDAIAARVKRTLQAMLLALVIVFLLVFIAVYSDWLSVTDRATLLPALPLFGWGALSMIIVYGVILPAYCHKWLSKAPIPRAVRPVSRWAQHQKQRWSALMRKGYLPYVVSLSASLLLSFFFQPFVTVDPFLQLDTHEMHIRLPMIKGSSLDQAIAAERQAEQQLRQIKEIQELQANVSKELIRFEVRFKDRYDWEQSKPQLEKTIEQTLRQIPGTDPYELAIDGQTGSIEFTVKGPALQTTGELANQVLAYLQNLRWVDKQDREIITDERISTQSSDVPAIQFRPKREMLARYQISEEEIRDQLAFYLQEQQIGDLLWNGSIVPVIAKFPEMAREHPEQVKKFLIRTAEGTVPLAELAEAELGPPPAEFMREDGLYVMKVSAQLSEPSRRDTLSYYLPYQFRQEGRIPPGYTIQTADETEKEQQEEADQADWPTRLTVTAIACLIALSLGSAFGFKVRHVLLGLLLLPVLSGAVILALLALYRPYNLMAFYGVLASCGLILQQALPWMDSAARRTLNRLEQRVFSHAPATIGLLGSVLLGLFPMAMGMGQSGDYSASFAAALGSGVILAGWCLLVLLPALLGKEEQRAAAVDPSAAAEFRRWLRTEWSNYLVKRRDRAKQADKLDSLPSLAQSEQSGRVCRELTEDDFRPLSRDS</sequence>
<name>A0A938Y0I2_9BACL</name>
<organism evidence="4 5">
    <name type="scientific">Brevibacillus fulvus</name>
    <dbReference type="NCBI Taxonomy" id="1125967"/>
    <lineage>
        <taxon>Bacteria</taxon>
        <taxon>Bacillati</taxon>
        <taxon>Bacillota</taxon>
        <taxon>Bacilli</taxon>
        <taxon>Bacillales</taxon>
        <taxon>Paenibacillaceae</taxon>
        <taxon>Brevibacillus</taxon>
    </lineage>
</organism>
<dbReference type="SUPFAM" id="SSF82714">
    <property type="entry name" value="Multidrug efflux transporter AcrB TolC docking domain, DN and DC subdomains"/>
    <property type="match status" value="2"/>
</dbReference>
<dbReference type="InterPro" id="IPR001036">
    <property type="entry name" value="Acrflvin-R"/>
</dbReference>
<feature type="transmembrane region" description="Helical" evidence="3">
    <location>
        <begin position="844"/>
        <end position="865"/>
    </location>
</feature>
<feature type="transmembrane region" description="Helical" evidence="3">
    <location>
        <begin position="423"/>
        <end position="443"/>
    </location>
</feature>
<dbReference type="GO" id="GO:0042910">
    <property type="term" value="F:xenobiotic transmembrane transporter activity"/>
    <property type="evidence" value="ECO:0007669"/>
    <property type="project" value="TreeGrafter"/>
</dbReference>
<feature type="transmembrane region" description="Helical" evidence="3">
    <location>
        <begin position="12"/>
        <end position="30"/>
    </location>
</feature>
<comment type="caution">
    <text evidence="4">The sequence shown here is derived from an EMBL/GenBank/DDBJ whole genome shotgun (WGS) entry which is preliminary data.</text>
</comment>
<keyword evidence="3" id="KW-0812">Transmembrane</keyword>
<feature type="transmembrane region" description="Helical" evidence="3">
    <location>
        <begin position="966"/>
        <end position="989"/>
    </location>
</feature>
<feature type="compositionally biased region" description="Basic and acidic residues" evidence="2">
    <location>
        <begin position="1051"/>
        <end position="1067"/>
    </location>
</feature>
<dbReference type="Gene3D" id="3.30.2090.10">
    <property type="entry name" value="Multidrug efflux transporter AcrB TolC docking domain, DN and DC subdomains"/>
    <property type="match status" value="2"/>
</dbReference>
<proteinExistence type="predicted"/>
<evidence type="ECO:0000256" key="1">
    <source>
        <dbReference type="SAM" id="Coils"/>
    </source>
</evidence>
<dbReference type="Gene3D" id="3.30.70.1320">
    <property type="entry name" value="Multidrug efflux transporter AcrB pore domain like"/>
    <property type="match status" value="1"/>
</dbReference>
<evidence type="ECO:0000256" key="2">
    <source>
        <dbReference type="SAM" id="MobiDB-lite"/>
    </source>
</evidence>
<dbReference type="EMBL" id="JAFBEB010000009">
    <property type="protein sequence ID" value="MBM7591080.1"/>
    <property type="molecule type" value="Genomic_DNA"/>
</dbReference>
<evidence type="ECO:0000313" key="5">
    <source>
        <dbReference type="Proteomes" id="UP000717624"/>
    </source>
</evidence>
<dbReference type="Gene3D" id="3.30.70.1430">
    <property type="entry name" value="Multidrug efflux transporter AcrB pore domain"/>
    <property type="match status" value="2"/>
</dbReference>
<feature type="transmembrane region" description="Helical" evidence="3">
    <location>
        <begin position="941"/>
        <end position="960"/>
    </location>
</feature>
<feature type="region of interest" description="Disordered" evidence="2">
    <location>
        <begin position="1033"/>
        <end position="1067"/>
    </location>
</feature>
<dbReference type="RefSeq" id="WP_204518820.1">
    <property type="nucleotide sequence ID" value="NZ_BAABIN010000014.1"/>
</dbReference>
<accession>A0A938Y0I2</accession>
<evidence type="ECO:0000313" key="4">
    <source>
        <dbReference type="EMBL" id="MBM7591080.1"/>
    </source>
</evidence>
<feature type="transmembrane region" description="Helical" evidence="3">
    <location>
        <begin position="516"/>
        <end position="537"/>
    </location>
</feature>
<keyword evidence="1" id="KW-0175">Coiled coil</keyword>
<protein>
    <submittedName>
        <fullName evidence="4">Multidrug efflux pump subunit AcrB</fullName>
    </submittedName>
</protein>
<dbReference type="InterPro" id="IPR027463">
    <property type="entry name" value="AcrB_DN_DC_subdom"/>
</dbReference>
<reference evidence="4" key="1">
    <citation type="submission" date="2021-01" db="EMBL/GenBank/DDBJ databases">
        <title>Genomic Encyclopedia of Type Strains, Phase IV (KMG-IV): sequencing the most valuable type-strain genomes for metagenomic binning, comparative biology and taxonomic classification.</title>
        <authorList>
            <person name="Goeker M."/>
        </authorList>
    </citation>
    <scope>NUCLEOTIDE SEQUENCE</scope>
    <source>
        <strain evidence="4">DSM 25523</strain>
    </source>
</reference>
<keyword evidence="3" id="KW-0472">Membrane</keyword>
<dbReference type="AlphaFoldDB" id="A0A938Y0I2"/>
<dbReference type="Pfam" id="PF00873">
    <property type="entry name" value="ACR_tran"/>
    <property type="match status" value="1"/>
</dbReference>
<dbReference type="Proteomes" id="UP000717624">
    <property type="component" value="Unassembled WGS sequence"/>
</dbReference>
<dbReference type="PANTHER" id="PTHR32063:SF0">
    <property type="entry name" value="SWARMING MOTILITY PROTEIN SWRC"/>
    <property type="match status" value="1"/>
</dbReference>
<dbReference type="PANTHER" id="PTHR32063">
    <property type="match status" value="1"/>
</dbReference>
<feature type="transmembrane region" description="Helical" evidence="3">
    <location>
        <begin position="355"/>
        <end position="375"/>
    </location>
</feature>
<dbReference type="SUPFAM" id="SSF82693">
    <property type="entry name" value="Multidrug efflux transporter AcrB pore domain, PN1, PN2, PC1 and PC2 subdomains"/>
    <property type="match status" value="1"/>
</dbReference>
<dbReference type="Gene3D" id="3.30.70.1440">
    <property type="entry name" value="Multidrug efflux transporter AcrB pore domain"/>
    <property type="match status" value="1"/>
</dbReference>